<dbReference type="Proteomes" id="UP000528964">
    <property type="component" value="Unassembled WGS sequence"/>
</dbReference>
<keyword evidence="16" id="KW-1185">Reference proteome</keyword>
<dbReference type="EMBL" id="JACIDR010000005">
    <property type="protein sequence ID" value="MBB3974188.1"/>
    <property type="molecule type" value="Genomic_DNA"/>
</dbReference>
<proteinExistence type="predicted"/>
<evidence type="ECO:0000256" key="9">
    <source>
        <dbReference type="ARBA" id="ARBA00023002"/>
    </source>
</evidence>
<evidence type="ECO:0000256" key="12">
    <source>
        <dbReference type="ARBA" id="ARBA00023136"/>
    </source>
</evidence>
<keyword evidence="4 13" id="KW-0812">Transmembrane</keyword>
<evidence type="ECO:0000313" key="15">
    <source>
        <dbReference type="EMBL" id="MBB3974188.1"/>
    </source>
</evidence>
<evidence type="ECO:0000256" key="3">
    <source>
        <dbReference type="ARBA" id="ARBA00022630"/>
    </source>
</evidence>
<dbReference type="InterPro" id="IPR039261">
    <property type="entry name" value="FNR_nucleotide-bd"/>
</dbReference>
<dbReference type="SUPFAM" id="SSF52343">
    <property type="entry name" value="Ferredoxin reductase-like, C-terminal NADP-linked domain"/>
    <property type="match status" value="1"/>
</dbReference>
<feature type="transmembrane region" description="Helical" evidence="13">
    <location>
        <begin position="194"/>
        <end position="213"/>
    </location>
</feature>
<dbReference type="InterPro" id="IPR013130">
    <property type="entry name" value="Fe3_Rdtase_TM_dom"/>
</dbReference>
<dbReference type="GO" id="GO:0016491">
    <property type="term" value="F:oxidoreductase activity"/>
    <property type="evidence" value="ECO:0007669"/>
    <property type="project" value="UniProtKB-KW"/>
</dbReference>
<evidence type="ECO:0000256" key="4">
    <source>
        <dbReference type="ARBA" id="ARBA00022692"/>
    </source>
</evidence>
<name>A0A7W6D6S3_9HYPH</name>
<dbReference type="SUPFAM" id="SSF63380">
    <property type="entry name" value="Riboflavin synthase domain-like"/>
    <property type="match status" value="1"/>
</dbReference>
<evidence type="ECO:0000256" key="5">
    <source>
        <dbReference type="ARBA" id="ARBA00022714"/>
    </source>
</evidence>
<keyword evidence="3" id="KW-0285">Flavoprotein</keyword>
<dbReference type="PANTHER" id="PTHR47354:SF8">
    <property type="entry name" value="1,2-PHENYLACETYL-COA EPOXIDASE, SUBUNIT E"/>
    <property type="match status" value="1"/>
</dbReference>
<dbReference type="Gene3D" id="3.40.50.80">
    <property type="entry name" value="Nucleotide-binding domain of ferredoxin-NADP reductase (FNR) module"/>
    <property type="match status" value="1"/>
</dbReference>
<dbReference type="CDD" id="cd06198">
    <property type="entry name" value="FNR_like_3"/>
    <property type="match status" value="1"/>
</dbReference>
<dbReference type="GO" id="GO:0051537">
    <property type="term" value="F:2 iron, 2 sulfur cluster binding"/>
    <property type="evidence" value="ECO:0007669"/>
    <property type="project" value="UniProtKB-KW"/>
</dbReference>
<dbReference type="PANTHER" id="PTHR47354">
    <property type="entry name" value="NADH OXIDOREDUCTASE HCR"/>
    <property type="match status" value="1"/>
</dbReference>
<protein>
    <submittedName>
        <fullName evidence="15">Putative ferric reductase</fullName>
    </submittedName>
</protein>
<dbReference type="RefSeq" id="WP_183396044.1">
    <property type="nucleotide sequence ID" value="NZ_JACIDR010000005.1"/>
</dbReference>
<feature type="transmembrane region" description="Helical" evidence="13">
    <location>
        <begin position="38"/>
        <end position="57"/>
    </location>
</feature>
<evidence type="ECO:0000256" key="7">
    <source>
        <dbReference type="ARBA" id="ARBA00022827"/>
    </source>
</evidence>
<sequence length="451" mass="50456">MRRITIAFWATLLLAGALWLAADPESLRPSGFFPLRGSMVQLSGVLAIICMSLAMILATRPKWPEGWMGGLDKMYRLHKWLGIGALVLAVVHWLWSEAPKWAVRLGWLERPQRGPRPVPDHAIEQFLRTWRGTAETIGEWAFYAAVLLIAAALIHRIPYRLFYKTHRLLAVVYVALVLHALILVRPAYWLSPLGVVLAVSLAWATWAALVVLFRRVGAGRKAAGTIERLHYDPALRVIEGIVDVPQGWPGHKPGQFAFVTSDEDEGAHPYTIASAWRPSDHRLTFIVKELGDHTRRLPDRLRIGQPVTVEGPYGYFTFDDDCARQIWVGGGIGITPFIARMKQLAMDRRDYPDRPHGQAVDLFHGTAEYSEDAIRKLTADAAAAGVRLHVLHDPRDGRLSGDAIRAAVPGWQAASVWFCGPPGFGAALRDDLGRHGLRVSERFHQELFEMR</sequence>
<feature type="transmembrane region" description="Helical" evidence="13">
    <location>
        <begin position="77"/>
        <end position="95"/>
    </location>
</feature>
<evidence type="ECO:0000256" key="13">
    <source>
        <dbReference type="SAM" id="Phobius"/>
    </source>
</evidence>
<evidence type="ECO:0000256" key="11">
    <source>
        <dbReference type="ARBA" id="ARBA00023014"/>
    </source>
</evidence>
<keyword evidence="6" id="KW-0479">Metal-binding</keyword>
<keyword evidence="11" id="KW-0411">Iron-sulfur</keyword>
<evidence type="ECO:0000256" key="8">
    <source>
        <dbReference type="ARBA" id="ARBA00022989"/>
    </source>
</evidence>
<dbReference type="PRINTS" id="PR00410">
    <property type="entry name" value="PHEHYDRXLASE"/>
</dbReference>
<dbReference type="Gene3D" id="2.40.30.10">
    <property type="entry name" value="Translation factors"/>
    <property type="match status" value="1"/>
</dbReference>
<feature type="domain" description="FAD-binding FR-type" evidence="14">
    <location>
        <begin position="203"/>
        <end position="319"/>
    </location>
</feature>
<dbReference type="SFLD" id="SFLDS00052">
    <property type="entry name" value="Ferric_Reductase_Domain"/>
    <property type="match status" value="1"/>
</dbReference>
<dbReference type="InterPro" id="IPR017938">
    <property type="entry name" value="Riboflavin_synthase-like_b-brl"/>
</dbReference>
<dbReference type="GO" id="GO:0016020">
    <property type="term" value="C:membrane"/>
    <property type="evidence" value="ECO:0007669"/>
    <property type="project" value="UniProtKB-SubCell"/>
</dbReference>
<keyword evidence="8 13" id="KW-1133">Transmembrane helix</keyword>
<evidence type="ECO:0000259" key="14">
    <source>
        <dbReference type="PROSITE" id="PS51384"/>
    </source>
</evidence>
<dbReference type="GO" id="GO:0046872">
    <property type="term" value="F:metal ion binding"/>
    <property type="evidence" value="ECO:0007669"/>
    <property type="project" value="UniProtKB-KW"/>
</dbReference>
<keyword evidence="9" id="KW-0560">Oxidoreductase</keyword>
<dbReference type="Pfam" id="PF08022">
    <property type="entry name" value="FAD_binding_8"/>
    <property type="match status" value="1"/>
</dbReference>
<comment type="cofactor">
    <cofactor evidence="1">
        <name>FAD</name>
        <dbReference type="ChEBI" id="CHEBI:57692"/>
    </cofactor>
</comment>
<keyword evidence="7" id="KW-0274">FAD</keyword>
<dbReference type="PROSITE" id="PS51384">
    <property type="entry name" value="FAD_FR"/>
    <property type="match status" value="1"/>
</dbReference>
<gene>
    <name evidence="15" type="ORF">GGR24_002869</name>
</gene>
<comment type="subcellular location">
    <subcellularLocation>
        <location evidence="2">Membrane</location>
        <topology evidence="2">Multi-pass membrane protein</topology>
    </subcellularLocation>
</comment>
<dbReference type="Pfam" id="PF01794">
    <property type="entry name" value="Ferric_reduct"/>
    <property type="match status" value="1"/>
</dbReference>
<evidence type="ECO:0000313" key="16">
    <source>
        <dbReference type="Proteomes" id="UP000528964"/>
    </source>
</evidence>
<reference evidence="15 16" key="1">
    <citation type="submission" date="2020-08" db="EMBL/GenBank/DDBJ databases">
        <title>Genomic Encyclopedia of Type Strains, Phase IV (KMG-IV): sequencing the most valuable type-strain genomes for metagenomic binning, comparative biology and taxonomic classification.</title>
        <authorList>
            <person name="Goeker M."/>
        </authorList>
    </citation>
    <scope>NUCLEOTIDE SEQUENCE [LARGE SCALE GENOMIC DNA]</scope>
    <source>
        <strain evidence="15 16">DSM 25481</strain>
    </source>
</reference>
<dbReference type="InterPro" id="IPR013112">
    <property type="entry name" value="FAD-bd_8"/>
</dbReference>
<evidence type="ECO:0000256" key="6">
    <source>
        <dbReference type="ARBA" id="ARBA00022723"/>
    </source>
</evidence>
<evidence type="ECO:0000256" key="10">
    <source>
        <dbReference type="ARBA" id="ARBA00023004"/>
    </source>
</evidence>
<accession>A0A7W6D6S3</accession>
<dbReference type="GO" id="GO:0050660">
    <property type="term" value="F:flavin adenine dinucleotide binding"/>
    <property type="evidence" value="ECO:0007669"/>
    <property type="project" value="TreeGrafter"/>
</dbReference>
<evidence type="ECO:0000256" key="1">
    <source>
        <dbReference type="ARBA" id="ARBA00001974"/>
    </source>
</evidence>
<feature type="transmembrane region" description="Helical" evidence="13">
    <location>
        <begin position="169"/>
        <end position="188"/>
    </location>
</feature>
<dbReference type="InterPro" id="IPR017927">
    <property type="entry name" value="FAD-bd_FR_type"/>
</dbReference>
<keyword evidence="12 13" id="KW-0472">Membrane</keyword>
<dbReference type="SFLD" id="SFLDG01168">
    <property type="entry name" value="Ferric_reductase_subgroup_(FRE"/>
    <property type="match status" value="1"/>
</dbReference>
<evidence type="ECO:0000256" key="2">
    <source>
        <dbReference type="ARBA" id="ARBA00004141"/>
    </source>
</evidence>
<organism evidence="15 16">
    <name type="scientific">Hansschlegelia beijingensis</name>
    <dbReference type="NCBI Taxonomy" id="1133344"/>
    <lineage>
        <taxon>Bacteria</taxon>
        <taxon>Pseudomonadati</taxon>
        <taxon>Pseudomonadota</taxon>
        <taxon>Alphaproteobacteria</taxon>
        <taxon>Hyphomicrobiales</taxon>
        <taxon>Methylopilaceae</taxon>
        <taxon>Hansschlegelia</taxon>
    </lineage>
</organism>
<dbReference type="InterPro" id="IPR050415">
    <property type="entry name" value="MRET"/>
</dbReference>
<feature type="transmembrane region" description="Helical" evidence="13">
    <location>
        <begin position="140"/>
        <end position="157"/>
    </location>
</feature>
<keyword evidence="10" id="KW-0408">Iron</keyword>
<comment type="caution">
    <text evidence="15">The sequence shown here is derived from an EMBL/GenBank/DDBJ whole genome shotgun (WGS) entry which is preliminary data.</text>
</comment>
<keyword evidence="5" id="KW-0001">2Fe-2S</keyword>
<dbReference type="AlphaFoldDB" id="A0A7W6D6S3"/>